<evidence type="ECO:0000256" key="2">
    <source>
        <dbReference type="ARBA" id="ARBA00022695"/>
    </source>
</evidence>
<sequence>MANYDDFRKAFMDEYWSREIQIQIWSQCLSIKQIPDNENFREHFATWATKLRHLEVPRLSEQEIVKNIAKHYPGYLRAILVSLPERTILAAMKILGEEGQNQRGNDNRNVPHNTGTNNQRDNQNSQNNPNTNNNQRNQYQGNRGRYNNWEHRPPPNNNNNQNNHQGEWRTSQRVNQISIDQINDNDTDLRRDNNPIPTPVIHTVNTLSTENKNVSPYIQCEIEGEPIRLLIDTGATISVLTKEVIDKMIRRNNKIPMFPVTGVQISNAIGKKICKIAKQIFCQCKIGDKFVFNNFIQIENLNERGIIGADILTEYKAQINFESKTIKWEIDKDILITPFAEKCTPRYTSINNMAITEEDGANDEKYEEKEKCDQLIKKYEQVFSNKPGRIKNLQCQIKIKEGEPIHQRPYPIPMSKLSKMDDEIQRMLDLNIIERSTSPWSSPIVGVEKRNGKENVGADTLTRYPQHPDECEKTKGGFDTTIIIAPPWPTEPREKRLLLQRLRIKYKRLFGPKYLDKDMIEILKPTKPIITSVAAGQYQVQKIEIAYEAPKSTEQLKIEAQYERKRSALRTKYKLEPTFTMPDTITAIPMGKDPKEHMEMSTCVGENKQALDDNPIHQLGEEEFELEIFISPEERQNIEDIRDTPPPTTVVSNRERKRLLWLSKIPKKTKMKQT</sequence>
<evidence type="ECO:0000256" key="1">
    <source>
        <dbReference type="ARBA" id="ARBA00022679"/>
    </source>
</evidence>
<keyword evidence="3" id="KW-0540">Nuclease</keyword>
<dbReference type="Gene3D" id="2.40.70.10">
    <property type="entry name" value="Acid Proteases"/>
    <property type="match status" value="1"/>
</dbReference>
<dbReference type="PROSITE" id="PS00141">
    <property type="entry name" value="ASP_PROTEASE"/>
    <property type="match status" value="1"/>
</dbReference>
<evidence type="ECO:0000313" key="7">
    <source>
        <dbReference type="Proteomes" id="UP000554482"/>
    </source>
</evidence>
<protein>
    <recommendedName>
        <fullName evidence="8">Peptidase A2 domain-containing protein</fullName>
    </recommendedName>
</protein>
<keyword evidence="1" id="KW-0808">Transferase</keyword>
<feature type="compositionally biased region" description="Polar residues" evidence="5">
    <location>
        <begin position="99"/>
        <end position="116"/>
    </location>
</feature>
<gene>
    <name evidence="6" type="ORF">FRX31_009689</name>
</gene>
<keyword evidence="2" id="KW-0548">Nucleotidyltransferase</keyword>
<organism evidence="6 7">
    <name type="scientific">Thalictrum thalictroides</name>
    <name type="common">Rue-anemone</name>
    <name type="synonym">Anemone thalictroides</name>
    <dbReference type="NCBI Taxonomy" id="46969"/>
    <lineage>
        <taxon>Eukaryota</taxon>
        <taxon>Viridiplantae</taxon>
        <taxon>Streptophyta</taxon>
        <taxon>Embryophyta</taxon>
        <taxon>Tracheophyta</taxon>
        <taxon>Spermatophyta</taxon>
        <taxon>Magnoliopsida</taxon>
        <taxon>Ranunculales</taxon>
        <taxon>Ranunculaceae</taxon>
        <taxon>Thalictroideae</taxon>
        <taxon>Thalictrum</taxon>
    </lineage>
</organism>
<dbReference type="SUPFAM" id="SSF50630">
    <property type="entry name" value="Acid proteases"/>
    <property type="match status" value="1"/>
</dbReference>
<evidence type="ECO:0008006" key="8">
    <source>
        <dbReference type="Google" id="ProtNLM"/>
    </source>
</evidence>
<dbReference type="OrthoDB" id="1749187at2759"/>
<dbReference type="AlphaFoldDB" id="A0A7J6WTJ2"/>
<evidence type="ECO:0000256" key="3">
    <source>
        <dbReference type="ARBA" id="ARBA00022722"/>
    </source>
</evidence>
<dbReference type="Pfam" id="PF13975">
    <property type="entry name" value="gag-asp_proteas"/>
    <property type="match status" value="1"/>
</dbReference>
<dbReference type="InterPro" id="IPR043502">
    <property type="entry name" value="DNA/RNA_pol_sf"/>
</dbReference>
<feature type="region of interest" description="Disordered" evidence="5">
    <location>
        <begin position="99"/>
        <end position="166"/>
    </location>
</feature>
<dbReference type="InterPro" id="IPR001969">
    <property type="entry name" value="Aspartic_peptidase_AS"/>
</dbReference>
<dbReference type="PANTHER" id="PTHR37984:SF5">
    <property type="entry name" value="PROTEIN NYNRIN-LIKE"/>
    <property type="match status" value="1"/>
</dbReference>
<dbReference type="Proteomes" id="UP000554482">
    <property type="component" value="Unassembled WGS sequence"/>
</dbReference>
<dbReference type="PANTHER" id="PTHR37984">
    <property type="entry name" value="PROTEIN CBG26694"/>
    <property type="match status" value="1"/>
</dbReference>
<proteinExistence type="predicted"/>
<name>A0A7J6WTJ2_THATH</name>
<keyword evidence="7" id="KW-1185">Reference proteome</keyword>
<reference evidence="6 7" key="1">
    <citation type="submission" date="2020-06" db="EMBL/GenBank/DDBJ databases">
        <title>Transcriptomic and genomic resources for Thalictrum thalictroides and T. hernandezii: Facilitating candidate gene discovery in an emerging model plant lineage.</title>
        <authorList>
            <person name="Arias T."/>
            <person name="Riano-Pachon D.M."/>
            <person name="Di Stilio V.S."/>
        </authorList>
    </citation>
    <scope>NUCLEOTIDE SEQUENCE [LARGE SCALE GENOMIC DNA]</scope>
    <source>
        <strain evidence="7">cv. WT478/WT964</strain>
        <tissue evidence="6">Leaves</tissue>
    </source>
</reference>
<evidence type="ECO:0000256" key="4">
    <source>
        <dbReference type="ARBA" id="ARBA00022759"/>
    </source>
</evidence>
<dbReference type="GO" id="GO:0004190">
    <property type="term" value="F:aspartic-type endopeptidase activity"/>
    <property type="evidence" value="ECO:0007669"/>
    <property type="project" value="InterPro"/>
</dbReference>
<dbReference type="Gene3D" id="3.10.10.10">
    <property type="entry name" value="HIV Type 1 Reverse Transcriptase, subunit A, domain 1"/>
    <property type="match status" value="1"/>
</dbReference>
<dbReference type="GO" id="GO:0016779">
    <property type="term" value="F:nucleotidyltransferase activity"/>
    <property type="evidence" value="ECO:0007669"/>
    <property type="project" value="UniProtKB-KW"/>
</dbReference>
<evidence type="ECO:0000256" key="5">
    <source>
        <dbReference type="SAM" id="MobiDB-lite"/>
    </source>
</evidence>
<comment type="caution">
    <text evidence="6">The sequence shown here is derived from an EMBL/GenBank/DDBJ whole genome shotgun (WGS) entry which is preliminary data.</text>
</comment>
<keyword evidence="4" id="KW-0255">Endonuclease</keyword>
<dbReference type="InterPro" id="IPR050951">
    <property type="entry name" value="Retrovirus_Pol_polyprotein"/>
</dbReference>
<dbReference type="GO" id="GO:0006508">
    <property type="term" value="P:proteolysis"/>
    <property type="evidence" value="ECO:0007669"/>
    <property type="project" value="InterPro"/>
</dbReference>
<feature type="compositionally biased region" description="Low complexity" evidence="5">
    <location>
        <begin position="117"/>
        <end position="147"/>
    </location>
</feature>
<evidence type="ECO:0000313" key="6">
    <source>
        <dbReference type="EMBL" id="KAF5200724.1"/>
    </source>
</evidence>
<dbReference type="SUPFAM" id="SSF56672">
    <property type="entry name" value="DNA/RNA polymerases"/>
    <property type="match status" value="1"/>
</dbReference>
<accession>A0A7J6WTJ2</accession>
<keyword evidence="4" id="KW-0378">Hydrolase</keyword>
<feature type="compositionally biased region" description="Low complexity" evidence="5">
    <location>
        <begin position="157"/>
        <end position="166"/>
    </location>
</feature>
<dbReference type="EMBL" id="JABWDY010010361">
    <property type="protein sequence ID" value="KAF5200724.1"/>
    <property type="molecule type" value="Genomic_DNA"/>
</dbReference>
<dbReference type="GO" id="GO:0004519">
    <property type="term" value="F:endonuclease activity"/>
    <property type="evidence" value="ECO:0007669"/>
    <property type="project" value="UniProtKB-KW"/>
</dbReference>
<dbReference type="InterPro" id="IPR021109">
    <property type="entry name" value="Peptidase_aspartic_dom_sf"/>
</dbReference>